<proteinExistence type="predicted"/>
<comment type="caution">
    <text evidence="1">The sequence shown here is derived from an EMBL/GenBank/DDBJ whole genome shotgun (WGS) entry which is preliminary data.</text>
</comment>
<evidence type="ECO:0000313" key="1">
    <source>
        <dbReference type="EMBL" id="TDT15526.1"/>
    </source>
</evidence>
<sequence>MSIIDRMGSGMALLRRVLAPRPWVRWTVMVVCSALFLAALADHRRQVTSARDGWGETRTVWVTDRSVAAGEPITATPTDHPTVVLPDDPVGHDPSGTVARQAIGAGEVVVNVDVAPNGAPADLIPAGWLAVPIVEAAPSSAAIGERVVVTTDGVVVADDGLVVADLGGAPMVAVPADVAPIVALANESGVTLLRMP</sequence>
<accession>A0A4R7HZ46</accession>
<organism evidence="1 2">
    <name type="scientific">Ilumatobacter fluminis</name>
    <dbReference type="NCBI Taxonomy" id="467091"/>
    <lineage>
        <taxon>Bacteria</taxon>
        <taxon>Bacillati</taxon>
        <taxon>Actinomycetota</taxon>
        <taxon>Acidimicrobiia</taxon>
        <taxon>Acidimicrobiales</taxon>
        <taxon>Ilumatobacteraceae</taxon>
        <taxon>Ilumatobacter</taxon>
    </lineage>
</organism>
<dbReference type="RefSeq" id="WP_133867968.1">
    <property type="nucleotide sequence ID" value="NZ_SOAU01000001.1"/>
</dbReference>
<gene>
    <name evidence="1" type="ORF">BDK89_1097</name>
</gene>
<keyword evidence="2" id="KW-1185">Reference proteome</keyword>
<dbReference type="AlphaFoldDB" id="A0A4R7HZ46"/>
<dbReference type="Proteomes" id="UP000294558">
    <property type="component" value="Unassembled WGS sequence"/>
</dbReference>
<dbReference type="EMBL" id="SOAU01000001">
    <property type="protein sequence ID" value="TDT15526.1"/>
    <property type="molecule type" value="Genomic_DNA"/>
</dbReference>
<name>A0A4R7HZ46_9ACTN</name>
<reference evidence="1 2" key="1">
    <citation type="submission" date="2019-03" db="EMBL/GenBank/DDBJ databases">
        <title>Sequencing the genomes of 1000 actinobacteria strains.</title>
        <authorList>
            <person name="Klenk H.-P."/>
        </authorList>
    </citation>
    <scope>NUCLEOTIDE SEQUENCE [LARGE SCALE GENOMIC DNA]</scope>
    <source>
        <strain evidence="1 2">DSM 18936</strain>
    </source>
</reference>
<evidence type="ECO:0000313" key="2">
    <source>
        <dbReference type="Proteomes" id="UP000294558"/>
    </source>
</evidence>
<evidence type="ECO:0008006" key="3">
    <source>
        <dbReference type="Google" id="ProtNLM"/>
    </source>
</evidence>
<protein>
    <recommendedName>
        <fullName evidence="3">SAF domain-containing protein</fullName>
    </recommendedName>
</protein>